<gene>
    <name evidence="1" type="ORF">AOC25_06700</name>
</gene>
<dbReference type="AlphaFoldDB" id="A0AAC9IV69"/>
<proteinExistence type="predicted"/>
<protein>
    <submittedName>
        <fullName evidence="1">Uncharacterized protein</fullName>
    </submittedName>
</protein>
<sequence length="243" mass="27745">MTILVNNTSTSSGSHTWLFLTQQLRQEVGASGSGPLTCQNQTGESKRLADWINAAWMEVQQIHADWDWLRKSFSFTTVAQQPNYIATTSVGLTDFANWKKNSFRAYTTSQNYADEMIMPWIDYEEYRNLYQYGNMRTTYNRPVTFSIGPLKDIWLGAIPDGTGYTIVGDYYSAPSQFVNDTDTPPAAFPDRFWKLIVFKAMMLYATYEENQSLYAAASIDYNRMLSRMEYDELPPIGYGASLA</sequence>
<organism evidence="1 2">
    <name type="scientific">Polynucleobacter asymbioticus</name>
    <dbReference type="NCBI Taxonomy" id="576611"/>
    <lineage>
        <taxon>Bacteria</taxon>
        <taxon>Pseudomonadati</taxon>
        <taxon>Pseudomonadota</taxon>
        <taxon>Betaproteobacteria</taxon>
        <taxon>Burkholderiales</taxon>
        <taxon>Burkholderiaceae</taxon>
        <taxon>Polynucleobacter</taxon>
    </lineage>
</organism>
<evidence type="ECO:0000313" key="1">
    <source>
        <dbReference type="EMBL" id="APC01320.1"/>
    </source>
</evidence>
<dbReference type="InterPro" id="IPR056209">
    <property type="entry name" value="SU10_adaptor"/>
</dbReference>
<reference evidence="1" key="1">
    <citation type="journal article" date="2017" name="Appl. Environ. Microbiol.">
        <title>Microdiversification of a pelagic Polynucleobacter species is mainly driven by acquisition of genomic islands from a partially interspecific gene pool.</title>
        <authorList>
            <person name="Hoetzinger M."/>
            <person name="Hahn M.W."/>
            <person name="Jezberova J."/>
            <person name="Schmidt J."/>
            <person name="Koll U."/>
        </authorList>
    </citation>
    <scope>NUCLEOTIDE SEQUENCE</scope>
    <source>
        <strain evidence="1">MWH-RechtKol4</strain>
    </source>
</reference>
<accession>A0AAC9IV69</accession>
<dbReference type="Pfam" id="PF24175">
    <property type="entry name" value="SU10_adaptor"/>
    <property type="match status" value="1"/>
</dbReference>
<name>A0AAC9IV69_9BURK</name>
<dbReference type="Proteomes" id="UP000182060">
    <property type="component" value="Chromosome"/>
</dbReference>
<evidence type="ECO:0000313" key="2">
    <source>
        <dbReference type="Proteomes" id="UP000182060"/>
    </source>
</evidence>
<dbReference type="RefSeq" id="WP_071540128.1">
    <property type="nucleotide sequence ID" value="NZ_CP015017.1"/>
</dbReference>
<dbReference type="EMBL" id="CP015017">
    <property type="protein sequence ID" value="APC01320.1"/>
    <property type="molecule type" value="Genomic_DNA"/>
</dbReference>